<dbReference type="EMBL" id="CP000272">
    <property type="protein sequence ID" value="ABE37158.1"/>
    <property type="molecule type" value="Genomic_DNA"/>
</dbReference>
<name>Q13FI1_PARXL</name>
<evidence type="ECO:0000256" key="1">
    <source>
        <dbReference type="SAM" id="MobiDB-lite"/>
    </source>
</evidence>
<proteinExistence type="predicted"/>
<reference evidence="2 3" key="1">
    <citation type="journal article" date="2006" name="Proc. Natl. Acad. Sci. U.S.A.">
        <title>Burkholderia xenovorans LB400 harbors a multi-replicon, 9.73-Mbp genome shaped for versatility.</title>
        <authorList>
            <person name="Chain P.S."/>
            <person name="Denef V.J."/>
            <person name="Konstantinidis K.T."/>
            <person name="Vergez L.M."/>
            <person name="Agullo L."/>
            <person name="Reyes V.L."/>
            <person name="Hauser L."/>
            <person name="Cordova M."/>
            <person name="Gomez L."/>
            <person name="Gonzalez M."/>
            <person name="Land M."/>
            <person name="Lao V."/>
            <person name="Larimer F."/>
            <person name="LiPuma J.J."/>
            <person name="Mahenthiralingam E."/>
            <person name="Malfatti S.A."/>
            <person name="Marx C.J."/>
            <person name="Parnell J.J."/>
            <person name="Ramette A."/>
            <person name="Richardson P."/>
            <person name="Seeger M."/>
            <person name="Smith D."/>
            <person name="Spilker T."/>
            <person name="Sul W.J."/>
            <person name="Tsoi T.V."/>
            <person name="Ulrich L.E."/>
            <person name="Zhulin I.B."/>
            <person name="Tiedje J.M."/>
        </authorList>
    </citation>
    <scope>NUCLEOTIDE SEQUENCE [LARGE SCALE GENOMIC DNA]</scope>
    <source>
        <strain evidence="2 3">LB400</strain>
    </source>
</reference>
<dbReference type="AlphaFoldDB" id="Q13FI1"/>
<evidence type="ECO:0000313" key="2">
    <source>
        <dbReference type="EMBL" id="ABE37158.1"/>
    </source>
</evidence>
<keyword evidence="3" id="KW-1185">Reference proteome</keyword>
<dbReference type="STRING" id="266265.Bxe_C1299"/>
<gene>
    <name evidence="2" type="ORF">Bxe_C1299</name>
</gene>
<feature type="region of interest" description="Disordered" evidence="1">
    <location>
        <begin position="63"/>
        <end position="91"/>
    </location>
</feature>
<accession>Q13FI1</accession>
<protein>
    <submittedName>
        <fullName evidence="2">Uncharacterized protein</fullName>
    </submittedName>
</protein>
<feature type="compositionally biased region" description="Basic and acidic residues" evidence="1">
    <location>
        <begin position="82"/>
        <end position="91"/>
    </location>
</feature>
<evidence type="ECO:0000313" key="3">
    <source>
        <dbReference type="Proteomes" id="UP000001817"/>
    </source>
</evidence>
<dbReference type="Proteomes" id="UP000001817">
    <property type="component" value="Chromosome 3"/>
</dbReference>
<organism evidence="2 3">
    <name type="scientific">Paraburkholderia xenovorans (strain LB400)</name>
    <dbReference type="NCBI Taxonomy" id="266265"/>
    <lineage>
        <taxon>Bacteria</taxon>
        <taxon>Pseudomonadati</taxon>
        <taxon>Pseudomonadota</taxon>
        <taxon>Betaproteobacteria</taxon>
        <taxon>Burkholderiales</taxon>
        <taxon>Burkholderiaceae</taxon>
        <taxon>Paraburkholderia</taxon>
    </lineage>
</organism>
<sequence length="91" mass="10137">MRRLLPKSEYLTPLCIAPFRPCEPHVANIWLSIPSCSIPARFAAGPILPELVATQIIGTFSTPHLKPNRLSGDTEYAVPRADMQEKNHEKS</sequence>
<dbReference type="KEGG" id="bxe:Bxe_C1299"/>